<protein>
    <submittedName>
        <fullName evidence="3">Uncharacterized protein</fullName>
    </submittedName>
</protein>
<gene>
    <name evidence="3" type="primary">gb12831</name>
    <name evidence="3" type="ORF">PR202_gb12831</name>
</gene>
<evidence type="ECO:0000256" key="1">
    <source>
        <dbReference type="ARBA" id="ARBA00009995"/>
    </source>
</evidence>
<dbReference type="AlphaFoldDB" id="A0AAV5ERG9"/>
<keyword evidence="4" id="KW-1185">Reference proteome</keyword>
<reference evidence="3" key="2">
    <citation type="submission" date="2021-12" db="EMBL/GenBank/DDBJ databases">
        <title>Resequencing data analysis of finger millet.</title>
        <authorList>
            <person name="Hatakeyama M."/>
            <person name="Aluri S."/>
            <person name="Balachadran M.T."/>
            <person name="Sivarajan S.R."/>
            <person name="Poveda L."/>
            <person name="Shimizu-Inatsugi R."/>
            <person name="Schlapbach R."/>
            <person name="Sreeman S.M."/>
            <person name="Shimizu K.K."/>
        </authorList>
    </citation>
    <scope>NUCLEOTIDE SEQUENCE</scope>
</reference>
<dbReference type="Gene3D" id="3.40.50.2000">
    <property type="entry name" value="Glycogen Phosphorylase B"/>
    <property type="match status" value="2"/>
</dbReference>
<dbReference type="CDD" id="cd03784">
    <property type="entry name" value="GT1_Gtf-like"/>
    <property type="match status" value="1"/>
</dbReference>
<dbReference type="Proteomes" id="UP001054889">
    <property type="component" value="Unassembled WGS sequence"/>
</dbReference>
<evidence type="ECO:0000313" key="3">
    <source>
        <dbReference type="EMBL" id="GJN25047.1"/>
    </source>
</evidence>
<dbReference type="PANTHER" id="PTHR11926">
    <property type="entry name" value="GLUCOSYL/GLUCURONOSYL TRANSFERASES"/>
    <property type="match status" value="1"/>
</dbReference>
<sequence length="362" mass="38374">MDTAAAAAHVLVFPWPRQGHINCMLQLATALAGADVHVTFLHTEHNLRHLAHASTASYPRLRFLSIPDGLPDDHPRALATATGAYRSLLTSLSTAAGSPPGRASSDDAVSGFPPVTCVVADILLPWAGDIAEDLGVPALAFCASSACSFLAVLSVPKLLELGELPFPAGGDLDEPVRGVPGMESILRRRDLPSWCRRRHGDTIDPLLQRFADLTAHSCKARALVLNTAAALERSALAHAIGPLHATSPSPSAATSLWREDDGCLAWLDAQADRSVVYLSLGSLAVVSHDRFTEFLSGLVGAGRPFLWVLQPDMVDAGQDAALREAIDAAGTAKARVVPWALQRDVLGHRAVGWFLTVDAQGR</sequence>
<dbReference type="GO" id="GO:0080044">
    <property type="term" value="F:quercetin 7-O-glucosyltransferase activity"/>
    <property type="evidence" value="ECO:0007669"/>
    <property type="project" value="TreeGrafter"/>
</dbReference>
<dbReference type="Pfam" id="PF00201">
    <property type="entry name" value="UDPGT"/>
    <property type="match status" value="1"/>
</dbReference>
<organism evidence="3 4">
    <name type="scientific">Eleusine coracana subsp. coracana</name>
    <dbReference type="NCBI Taxonomy" id="191504"/>
    <lineage>
        <taxon>Eukaryota</taxon>
        <taxon>Viridiplantae</taxon>
        <taxon>Streptophyta</taxon>
        <taxon>Embryophyta</taxon>
        <taxon>Tracheophyta</taxon>
        <taxon>Spermatophyta</taxon>
        <taxon>Magnoliopsida</taxon>
        <taxon>Liliopsida</taxon>
        <taxon>Poales</taxon>
        <taxon>Poaceae</taxon>
        <taxon>PACMAD clade</taxon>
        <taxon>Chloridoideae</taxon>
        <taxon>Cynodonteae</taxon>
        <taxon>Eleusininae</taxon>
        <taxon>Eleusine</taxon>
    </lineage>
</organism>
<comment type="caution">
    <text evidence="3">The sequence shown here is derived from an EMBL/GenBank/DDBJ whole genome shotgun (WGS) entry which is preliminary data.</text>
</comment>
<dbReference type="InterPro" id="IPR002213">
    <property type="entry name" value="UDP_glucos_trans"/>
</dbReference>
<dbReference type="EMBL" id="BQKI01000077">
    <property type="protein sequence ID" value="GJN25047.1"/>
    <property type="molecule type" value="Genomic_DNA"/>
</dbReference>
<dbReference type="SUPFAM" id="SSF53756">
    <property type="entry name" value="UDP-Glycosyltransferase/glycogen phosphorylase"/>
    <property type="match status" value="1"/>
</dbReference>
<proteinExistence type="inferred from homology"/>
<evidence type="ECO:0000313" key="4">
    <source>
        <dbReference type="Proteomes" id="UP001054889"/>
    </source>
</evidence>
<keyword evidence="2" id="KW-0808">Transferase</keyword>
<dbReference type="PANTHER" id="PTHR11926:SF1392">
    <property type="entry name" value="GLYCOSYLTRANSFERASE"/>
    <property type="match status" value="1"/>
</dbReference>
<evidence type="ECO:0000256" key="2">
    <source>
        <dbReference type="ARBA" id="ARBA00022679"/>
    </source>
</evidence>
<accession>A0AAV5ERG9</accession>
<comment type="similarity">
    <text evidence="1">Belongs to the UDP-glycosyltransferase family.</text>
</comment>
<reference evidence="3" key="1">
    <citation type="journal article" date="2018" name="DNA Res.">
        <title>Multiple hybrid de novo genome assembly of finger millet, an orphan allotetraploid crop.</title>
        <authorList>
            <person name="Hatakeyama M."/>
            <person name="Aluri S."/>
            <person name="Balachadran M.T."/>
            <person name="Sivarajan S.R."/>
            <person name="Patrignani A."/>
            <person name="Gruter S."/>
            <person name="Poveda L."/>
            <person name="Shimizu-Inatsugi R."/>
            <person name="Baeten J."/>
            <person name="Francoijs K.J."/>
            <person name="Nataraja K.N."/>
            <person name="Reddy Y.A.N."/>
            <person name="Phadnis S."/>
            <person name="Ravikumar R.L."/>
            <person name="Schlapbach R."/>
            <person name="Sreeman S.M."/>
            <person name="Shimizu K.K."/>
        </authorList>
    </citation>
    <scope>NUCLEOTIDE SEQUENCE</scope>
</reference>
<name>A0AAV5ERG9_ELECO</name>
<dbReference type="GO" id="GO:0080043">
    <property type="term" value="F:quercetin 3-O-glucosyltransferase activity"/>
    <property type="evidence" value="ECO:0007669"/>
    <property type="project" value="TreeGrafter"/>
</dbReference>